<feature type="region of interest" description="Disordered" evidence="1">
    <location>
        <begin position="306"/>
        <end position="326"/>
    </location>
</feature>
<dbReference type="RefSeq" id="WP_134078802.1">
    <property type="nucleotide sequence ID" value="NZ_SOEB01000020.1"/>
</dbReference>
<gene>
    <name evidence="4" type="ORF">EV657_12014</name>
</gene>
<name>A0A4R8FH94_9RHOB</name>
<accession>A0A4R8FH94</accession>
<dbReference type="Gene3D" id="3.40.50.410">
    <property type="entry name" value="von Willebrand factor, type A domain"/>
    <property type="match status" value="2"/>
</dbReference>
<evidence type="ECO:0000259" key="3">
    <source>
        <dbReference type="Pfam" id="PF13400"/>
    </source>
</evidence>
<dbReference type="InterPro" id="IPR028087">
    <property type="entry name" value="Tad_N"/>
</dbReference>
<evidence type="ECO:0000256" key="2">
    <source>
        <dbReference type="SAM" id="Phobius"/>
    </source>
</evidence>
<evidence type="ECO:0000313" key="4">
    <source>
        <dbReference type="EMBL" id="TDX25379.1"/>
    </source>
</evidence>
<dbReference type="Proteomes" id="UP000295484">
    <property type="component" value="Unassembled WGS sequence"/>
</dbReference>
<evidence type="ECO:0000313" key="5">
    <source>
        <dbReference type="Proteomes" id="UP000295484"/>
    </source>
</evidence>
<dbReference type="EMBL" id="SOEB01000020">
    <property type="protein sequence ID" value="TDX25379.1"/>
    <property type="molecule type" value="Genomic_DNA"/>
</dbReference>
<feature type="transmembrane region" description="Helical" evidence="2">
    <location>
        <begin position="26"/>
        <end position="49"/>
    </location>
</feature>
<comment type="caution">
    <text evidence="4">The sequence shown here is derived from an EMBL/GenBank/DDBJ whole genome shotgun (WGS) entry which is preliminary data.</text>
</comment>
<sequence>MQDRCRGILRSAGTRLCGFGGDERGALVVFFLFVFVGMLIAGGMAVDFLRADEERTRLQATLDRAVLAAANLDSRQDPEALVHDYFRREGLEDHIRDVQVHSDLNGRVVGATASFDIHTLFLQFTGIDTLSSGASGVAREHIPNSEISLVLDISGSMRWDSRMAMMRPAAKDFIHSVLNPEDPTRVSINLIPYAGQTNPGPVLFEYLGGQWRNGVGNFFEEWPQDISHMTTDFDTDGDGVPDTVVKVDEFPDSGQPNHVSNDPDDFFPEMVKFIRSSVPAVASATVIGARVKGGIQTTQYYAVEGNANGEAPDTDPLAASGGGKKNSEPKADYTLMWNDFDHEAILRPASCLELGSGEFTQSGLPSNGPYEQTPLFMYWTIDRSVMDWGWCPEDDTAIQYAQNDEAVLDAFVDAIRMHDGTGTHYAMKYALGLLDPSANAAFRHLQAEGLVPADFADRPAAWDDAETAKYIVLMTDGAITEQYRPTNPDAAVNATVELEKQSGSKRRKTTTDVQNVASFYETCTLAKKNGVVIFTIAYMASSAAKQQMQTCASTPLYFFDTTPDNIGEAFSAIAGKINKLRLIQ</sequence>
<dbReference type="Pfam" id="PF13400">
    <property type="entry name" value="Tad"/>
    <property type="match status" value="1"/>
</dbReference>
<proteinExistence type="predicted"/>
<keyword evidence="2" id="KW-1133">Transmembrane helix</keyword>
<evidence type="ECO:0000256" key="1">
    <source>
        <dbReference type="SAM" id="MobiDB-lite"/>
    </source>
</evidence>
<reference evidence="4 5" key="1">
    <citation type="submission" date="2019-03" db="EMBL/GenBank/DDBJ databases">
        <title>Genomic Encyclopedia of Type Strains, Phase IV (KMG-IV): sequencing the most valuable type-strain genomes for metagenomic binning, comparative biology and taxonomic classification.</title>
        <authorList>
            <person name="Goeker M."/>
        </authorList>
    </citation>
    <scope>NUCLEOTIDE SEQUENCE [LARGE SCALE GENOMIC DNA]</scope>
    <source>
        <strain evidence="4 5">JA181</strain>
    </source>
</reference>
<dbReference type="InterPro" id="IPR036465">
    <property type="entry name" value="vWFA_dom_sf"/>
</dbReference>
<protein>
    <submittedName>
        <fullName evidence="4">Flp pilus assembly protein TadG</fullName>
    </submittedName>
</protein>
<organism evidence="4 5">
    <name type="scientific">Rhodovulum visakhapatnamense</name>
    <dbReference type="NCBI Taxonomy" id="364297"/>
    <lineage>
        <taxon>Bacteria</taxon>
        <taxon>Pseudomonadati</taxon>
        <taxon>Pseudomonadota</taxon>
        <taxon>Alphaproteobacteria</taxon>
        <taxon>Rhodobacterales</taxon>
        <taxon>Paracoccaceae</taxon>
        <taxon>Rhodovulum</taxon>
    </lineage>
</organism>
<keyword evidence="2" id="KW-0812">Transmembrane</keyword>
<keyword evidence="2" id="KW-0472">Membrane</keyword>
<dbReference type="AlphaFoldDB" id="A0A4R8FH94"/>
<dbReference type="SUPFAM" id="SSF53300">
    <property type="entry name" value="vWA-like"/>
    <property type="match status" value="1"/>
</dbReference>
<feature type="domain" description="Putative Flp pilus-assembly TadG-like N-terminal" evidence="3">
    <location>
        <begin position="25"/>
        <end position="71"/>
    </location>
</feature>